<evidence type="ECO:0000256" key="3">
    <source>
        <dbReference type="ARBA" id="ARBA00023242"/>
    </source>
</evidence>
<dbReference type="SUPFAM" id="SSF57701">
    <property type="entry name" value="Zn2/Cys6 DNA-binding domain"/>
    <property type="match status" value="1"/>
</dbReference>
<dbReference type="GO" id="GO:0003677">
    <property type="term" value="F:DNA binding"/>
    <property type="evidence" value="ECO:0007669"/>
    <property type="project" value="InterPro"/>
</dbReference>
<dbReference type="PANTHER" id="PTHR31001:SF58">
    <property type="entry name" value="ZN(II)2CYS6 TRANSCRIPTION FACTOR (EUROFUNG)"/>
    <property type="match status" value="1"/>
</dbReference>
<organism evidence="7 8">
    <name type="scientific">Podospora appendiculata</name>
    <dbReference type="NCBI Taxonomy" id="314037"/>
    <lineage>
        <taxon>Eukaryota</taxon>
        <taxon>Fungi</taxon>
        <taxon>Dikarya</taxon>
        <taxon>Ascomycota</taxon>
        <taxon>Pezizomycotina</taxon>
        <taxon>Sordariomycetes</taxon>
        <taxon>Sordariomycetidae</taxon>
        <taxon>Sordariales</taxon>
        <taxon>Podosporaceae</taxon>
        <taxon>Podospora</taxon>
    </lineage>
</organism>
<dbReference type="GO" id="GO:0005634">
    <property type="term" value="C:nucleus"/>
    <property type="evidence" value="ECO:0007669"/>
    <property type="project" value="UniProtKB-SubCell"/>
</dbReference>
<evidence type="ECO:0000313" key="7">
    <source>
        <dbReference type="EMBL" id="KAK3685167.1"/>
    </source>
</evidence>
<dbReference type="AlphaFoldDB" id="A0AAE0X572"/>
<keyword evidence="4" id="KW-0175">Coiled coil</keyword>
<evidence type="ECO:0000259" key="6">
    <source>
        <dbReference type="PROSITE" id="PS50048"/>
    </source>
</evidence>
<evidence type="ECO:0000256" key="5">
    <source>
        <dbReference type="SAM" id="MobiDB-lite"/>
    </source>
</evidence>
<dbReference type="SMART" id="SM00066">
    <property type="entry name" value="GAL4"/>
    <property type="match status" value="1"/>
</dbReference>
<keyword evidence="2" id="KW-0479">Metal-binding</keyword>
<gene>
    <name evidence="7" type="ORF">B0T22DRAFT_428674</name>
</gene>
<proteinExistence type="predicted"/>
<dbReference type="PROSITE" id="PS00463">
    <property type="entry name" value="ZN2_CY6_FUNGAL_1"/>
    <property type="match status" value="1"/>
</dbReference>
<dbReference type="InterPro" id="IPR050613">
    <property type="entry name" value="Sec_Metabolite_Reg"/>
</dbReference>
<feature type="compositionally biased region" description="Low complexity" evidence="5">
    <location>
        <begin position="89"/>
        <end position="113"/>
    </location>
</feature>
<evidence type="ECO:0000256" key="2">
    <source>
        <dbReference type="ARBA" id="ARBA00022723"/>
    </source>
</evidence>
<feature type="region of interest" description="Disordered" evidence="5">
    <location>
        <begin position="62"/>
        <end position="137"/>
    </location>
</feature>
<dbReference type="InterPro" id="IPR001138">
    <property type="entry name" value="Zn2Cys6_DnaBD"/>
</dbReference>
<sequence length="773" mass="86109">MSLTFNHLSADSFESHLKAGRKRPRVREPVSCWQCRTRKIRCNREAPCKPCQDRGVSSECAYTTSKDKDGQSQPVSRAHSVSRPKARATPSQSQTQTRTQTQTQTPSPSPSSRELTPETPSAGERRELIPAPGRNVFQGSSVKTRMMGLSHWMAPYNEMIVVKAMLDRAPEFQASRRSFAELKVLVRACNALPPSELTGPTKGSSLRGLLPDRETCQCWTLQYCRTYGRIYCIVDPAALDLEMDQICAGSLENPVNIAVHLLVIAIAMQNVESERLNGRRLARYVEDCIHLSPRFQKPSIAVVQVLLLLTVLKSISASDTDKIYDLMAIQGLTIQIVSSMGLHRDPALFPDMSPYHAEVRKRLWACFLRCNLAYCIRSGSQFNLPLSESDCPLPTTANLRYLDPATANGAFDFDFESDDKAEGDVAFTIAATKLAKIIAPVYQVLYSTVPPELSKMQNDLRAAFRTLLSELPPSLSPKSKIEDPIRMLQQSVLMVLMDSFSSVVTMSSTMGTTVGIFERSQLLEIWDYTSSVLHKFQNLCQQEGEVGNMAVHLLWTHAGRAALSACSVVRRLRTFDLNRIMPPHPQQSVYIFQRLLVDSLIFLSQLWQSRFHLGPLTAKINLILAVCLKVTASLYSTDYDDAERIRHELLAEGVEAAEKEIADMKLKLQQRQQAVMPADMFVGQQQYSPFSSPGLSNMGSSWPTKYDMVGHSEVSSDAETPPFQNHDFFAMDFQPDAAFTSMITNFNFPTEGAALQDSAMAFVGDPAVVSLMS</sequence>
<reference evidence="7" key="1">
    <citation type="journal article" date="2023" name="Mol. Phylogenet. Evol.">
        <title>Genome-scale phylogeny and comparative genomics of the fungal order Sordariales.</title>
        <authorList>
            <person name="Hensen N."/>
            <person name="Bonometti L."/>
            <person name="Westerberg I."/>
            <person name="Brannstrom I.O."/>
            <person name="Guillou S."/>
            <person name="Cros-Aarteil S."/>
            <person name="Calhoun S."/>
            <person name="Haridas S."/>
            <person name="Kuo A."/>
            <person name="Mondo S."/>
            <person name="Pangilinan J."/>
            <person name="Riley R."/>
            <person name="LaButti K."/>
            <person name="Andreopoulos B."/>
            <person name="Lipzen A."/>
            <person name="Chen C."/>
            <person name="Yan M."/>
            <person name="Daum C."/>
            <person name="Ng V."/>
            <person name="Clum A."/>
            <person name="Steindorff A."/>
            <person name="Ohm R.A."/>
            <person name="Martin F."/>
            <person name="Silar P."/>
            <person name="Natvig D.O."/>
            <person name="Lalanne C."/>
            <person name="Gautier V."/>
            <person name="Ament-Velasquez S.L."/>
            <person name="Kruys A."/>
            <person name="Hutchinson M.I."/>
            <person name="Powell A.J."/>
            <person name="Barry K."/>
            <person name="Miller A.N."/>
            <person name="Grigoriev I.V."/>
            <person name="Debuchy R."/>
            <person name="Gladieux P."/>
            <person name="Hiltunen Thoren M."/>
            <person name="Johannesson H."/>
        </authorList>
    </citation>
    <scope>NUCLEOTIDE SEQUENCE</scope>
    <source>
        <strain evidence="7">CBS 314.62</strain>
    </source>
</reference>
<accession>A0AAE0X572</accession>
<dbReference type="CDD" id="cd00067">
    <property type="entry name" value="GAL4"/>
    <property type="match status" value="1"/>
</dbReference>
<keyword evidence="8" id="KW-1185">Reference proteome</keyword>
<dbReference type="GO" id="GO:0006351">
    <property type="term" value="P:DNA-templated transcription"/>
    <property type="evidence" value="ECO:0007669"/>
    <property type="project" value="InterPro"/>
</dbReference>
<dbReference type="InterPro" id="IPR007219">
    <property type="entry name" value="XnlR_reg_dom"/>
</dbReference>
<dbReference type="Pfam" id="PF00172">
    <property type="entry name" value="Zn_clus"/>
    <property type="match status" value="1"/>
</dbReference>
<dbReference type="GO" id="GO:0008270">
    <property type="term" value="F:zinc ion binding"/>
    <property type="evidence" value="ECO:0007669"/>
    <property type="project" value="InterPro"/>
</dbReference>
<dbReference type="Pfam" id="PF04082">
    <property type="entry name" value="Fungal_trans"/>
    <property type="match status" value="1"/>
</dbReference>
<protein>
    <recommendedName>
        <fullName evidence="6">Zn(2)-C6 fungal-type domain-containing protein</fullName>
    </recommendedName>
</protein>
<feature type="coiled-coil region" evidence="4">
    <location>
        <begin position="647"/>
        <end position="674"/>
    </location>
</feature>
<evidence type="ECO:0000313" key="8">
    <source>
        <dbReference type="Proteomes" id="UP001270362"/>
    </source>
</evidence>
<dbReference type="Gene3D" id="4.10.240.10">
    <property type="entry name" value="Zn(2)-C6 fungal-type DNA-binding domain"/>
    <property type="match status" value="1"/>
</dbReference>
<dbReference type="PANTHER" id="PTHR31001">
    <property type="entry name" value="UNCHARACTERIZED TRANSCRIPTIONAL REGULATORY PROTEIN"/>
    <property type="match status" value="1"/>
</dbReference>
<dbReference type="EMBL" id="JAULSO010000003">
    <property type="protein sequence ID" value="KAK3685167.1"/>
    <property type="molecule type" value="Genomic_DNA"/>
</dbReference>
<feature type="domain" description="Zn(2)-C6 fungal-type" evidence="6">
    <location>
        <begin position="31"/>
        <end position="62"/>
    </location>
</feature>
<evidence type="ECO:0000256" key="4">
    <source>
        <dbReference type="SAM" id="Coils"/>
    </source>
</evidence>
<keyword evidence="3" id="KW-0539">Nucleus</keyword>
<reference evidence="7" key="2">
    <citation type="submission" date="2023-06" db="EMBL/GenBank/DDBJ databases">
        <authorList>
            <consortium name="Lawrence Berkeley National Laboratory"/>
            <person name="Haridas S."/>
            <person name="Hensen N."/>
            <person name="Bonometti L."/>
            <person name="Westerberg I."/>
            <person name="Brannstrom I.O."/>
            <person name="Guillou S."/>
            <person name="Cros-Aarteil S."/>
            <person name="Calhoun S."/>
            <person name="Kuo A."/>
            <person name="Mondo S."/>
            <person name="Pangilinan J."/>
            <person name="Riley R."/>
            <person name="Labutti K."/>
            <person name="Andreopoulos B."/>
            <person name="Lipzen A."/>
            <person name="Chen C."/>
            <person name="Yanf M."/>
            <person name="Daum C."/>
            <person name="Ng V."/>
            <person name="Clum A."/>
            <person name="Steindorff A."/>
            <person name="Ohm R."/>
            <person name="Martin F."/>
            <person name="Silar P."/>
            <person name="Natvig D."/>
            <person name="Lalanne C."/>
            <person name="Gautier V."/>
            <person name="Ament-Velasquez S.L."/>
            <person name="Kruys A."/>
            <person name="Hutchinson M.I."/>
            <person name="Powell A.J."/>
            <person name="Barry K."/>
            <person name="Miller A.N."/>
            <person name="Grigoriev I.V."/>
            <person name="Debuchy R."/>
            <person name="Gladieux P."/>
            <person name="Thoren M.H."/>
            <person name="Johannesson H."/>
        </authorList>
    </citation>
    <scope>NUCLEOTIDE SEQUENCE</scope>
    <source>
        <strain evidence="7">CBS 314.62</strain>
    </source>
</reference>
<dbReference type="Proteomes" id="UP001270362">
    <property type="component" value="Unassembled WGS sequence"/>
</dbReference>
<name>A0AAE0X572_9PEZI</name>
<evidence type="ECO:0000256" key="1">
    <source>
        <dbReference type="ARBA" id="ARBA00004123"/>
    </source>
</evidence>
<dbReference type="CDD" id="cd12148">
    <property type="entry name" value="fungal_TF_MHR"/>
    <property type="match status" value="1"/>
</dbReference>
<dbReference type="InterPro" id="IPR036864">
    <property type="entry name" value="Zn2-C6_fun-type_DNA-bd_sf"/>
</dbReference>
<comment type="caution">
    <text evidence="7">The sequence shown here is derived from an EMBL/GenBank/DDBJ whole genome shotgun (WGS) entry which is preliminary data.</text>
</comment>
<dbReference type="GO" id="GO:0000981">
    <property type="term" value="F:DNA-binding transcription factor activity, RNA polymerase II-specific"/>
    <property type="evidence" value="ECO:0007669"/>
    <property type="project" value="InterPro"/>
</dbReference>
<comment type="subcellular location">
    <subcellularLocation>
        <location evidence="1">Nucleus</location>
    </subcellularLocation>
</comment>
<dbReference type="PROSITE" id="PS50048">
    <property type="entry name" value="ZN2_CY6_FUNGAL_2"/>
    <property type="match status" value="1"/>
</dbReference>